<proteinExistence type="predicted"/>
<name>A0A873WX05_9CAUD</name>
<evidence type="ECO:0000313" key="1">
    <source>
        <dbReference type="EMBL" id="QPB12027.1"/>
    </source>
</evidence>
<keyword evidence="2" id="KW-1185">Reference proteome</keyword>
<dbReference type="KEGG" id="vg:77951490"/>
<reference evidence="1" key="1">
    <citation type="submission" date="2020-10" db="EMBL/GenBank/DDBJ databases">
        <title>Novel bacteriophages targeting Providencia spp. as potential agents for phage therapy.</title>
        <authorList>
            <person name="Rakov C."/>
            <person name="Alkalay-Oren S."/>
            <person name="Coppenhagen-Glazer S."/>
            <person name="Hazan R."/>
        </authorList>
    </citation>
    <scope>NUCLEOTIDE SEQUENCE</scope>
</reference>
<sequence>MQTIKFNKKALVTLPQPEGETVAFQLVEYVIDYFGATVTNTLDTRITKDGRQYFIDGDGFIKAGSELITQ</sequence>
<dbReference type="RefSeq" id="YP_010675168.1">
    <property type="nucleotide sequence ID" value="NC_071000.1"/>
</dbReference>
<evidence type="ECO:0000313" key="2">
    <source>
        <dbReference type="Proteomes" id="UP000662885"/>
    </source>
</evidence>
<accession>A0A873WX05</accession>
<dbReference type="EMBL" id="MW057856">
    <property type="protein sequence ID" value="QPB12027.1"/>
    <property type="molecule type" value="Genomic_DNA"/>
</dbReference>
<organism evidence="1 2">
    <name type="scientific">Providencia phage PSTCR4</name>
    <dbReference type="NCBI Taxonomy" id="2783546"/>
    <lineage>
        <taxon>Viruses</taxon>
        <taxon>Duplodnaviria</taxon>
        <taxon>Heunggongvirae</taxon>
        <taxon>Uroviricota</taxon>
        <taxon>Caudoviricetes</taxon>
        <taxon>Craquatrovirus</taxon>
        <taxon>Craquatrovirus PSTCR4</taxon>
    </lineage>
</organism>
<protein>
    <submittedName>
        <fullName evidence="1">Uncharacterized protein</fullName>
    </submittedName>
</protein>
<dbReference type="Proteomes" id="UP000662885">
    <property type="component" value="Segment"/>
</dbReference>
<dbReference type="GeneID" id="77951490"/>